<keyword evidence="9 14" id="KW-0067">ATP-binding</keyword>
<dbReference type="GO" id="GO:0005737">
    <property type="term" value="C:cytoplasm"/>
    <property type="evidence" value="ECO:0007669"/>
    <property type="project" value="UniProtKB-SubCell"/>
</dbReference>
<dbReference type="CDD" id="cd01740">
    <property type="entry name" value="GATase1_FGAR_AT"/>
    <property type="match status" value="1"/>
</dbReference>
<evidence type="ECO:0000256" key="4">
    <source>
        <dbReference type="ARBA" id="ARBA00022490"/>
    </source>
</evidence>
<keyword evidence="7 14" id="KW-0547">Nucleotide-binding</keyword>
<dbReference type="SMART" id="SM01211">
    <property type="entry name" value="GATase_5"/>
    <property type="match status" value="1"/>
</dbReference>
<reference evidence="19" key="1">
    <citation type="submission" date="2020-12" db="EMBL/GenBank/DDBJ databases">
        <title>Marinomonas arctica sp. nov., a psychrotolerant bacterium isolated from the Arctic.</title>
        <authorList>
            <person name="Zhang Y."/>
        </authorList>
    </citation>
    <scope>NUCLEOTIDE SEQUENCE</scope>
    <source>
        <strain evidence="19">C1424</strain>
    </source>
</reference>
<dbReference type="PANTHER" id="PTHR10099:SF1">
    <property type="entry name" value="PHOSPHORIBOSYLFORMYLGLYCINAMIDINE SYNTHASE"/>
    <property type="match status" value="1"/>
</dbReference>
<evidence type="ECO:0000256" key="3">
    <source>
        <dbReference type="ARBA" id="ARBA00008608"/>
    </source>
</evidence>
<keyword evidence="11 14" id="KW-0315">Glutamine amidotransferase</keyword>
<keyword evidence="5 14" id="KW-0436">Ligase</keyword>
<organism evidence="19 20">
    <name type="scientific">Marinomonas transparens</name>
    <dbReference type="NCBI Taxonomy" id="2795388"/>
    <lineage>
        <taxon>Bacteria</taxon>
        <taxon>Pseudomonadati</taxon>
        <taxon>Pseudomonadota</taxon>
        <taxon>Gammaproteobacteria</taxon>
        <taxon>Oceanospirillales</taxon>
        <taxon>Oceanospirillaceae</taxon>
        <taxon>Marinomonas</taxon>
    </lineage>
</organism>
<dbReference type="PROSITE" id="PS51273">
    <property type="entry name" value="GATASE_TYPE_1"/>
    <property type="match status" value="1"/>
</dbReference>
<feature type="binding site" evidence="14">
    <location>
        <begin position="309"/>
        <end position="320"/>
    </location>
    <ligand>
        <name>ATP</name>
        <dbReference type="ChEBI" id="CHEBI:30616"/>
    </ligand>
</feature>
<dbReference type="FunFam" id="1.10.8.750:FF:000002">
    <property type="entry name" value="Phosphoribosylformylglycinamidine synthase"/>
    <property type="match status" value="1"/>
</dbReference>
<comment type="caution">
    <text evidence="19">The sequence shown here is derived from an EMBL/GenBank/DDBJ whole genome shotgun (WGS) entry which is preliminary data.</text>
</comment>
<dbReference type="Pfam" id="PF13507">
    <property type="entry name" value="GATase_5"/>
    <property type="match status" value="1"/>
</dbReference>
<sequence>MLTLHGSAALSAFRKAKLLLNMQESVPSVTEIDAEFLHFVELVDGQVLSSEQDTVLQRVLAYGPKSSQVSSSDQSVLVVPRLGTISPWSSKATDILHNCGLTAVSRVERGVEYFIHSSKPLTVEELDVLSMMLHDRMTESVLSALSDAASMFSHAEPAPMASVDVLAGGRAALVEANQTLGLALADDEIDYLVESFIELGRNPVDIELMMFAQANSEHCRHKIFNASWTIDGEEQERSLFKMIKNTHEHNPDGTLSAYKDNAAVMEGSVAGRFFPSPDNREYGFSQENIDILMKVETHNHPTAIAPFSGAATGSGGEIRDEGATGIGSKPKAGLSGYTVSDLKIPGFEQPWESHYGKPARIVTPLNIMMEGPIGGAAFNNEFGRPNLLGYFRTYEQKIQGASQQEVRGYHKPIMLAGGLGNIRREHVEKDEIKVGAKLIVLGGPAMLIGLGGGAASSMASADGNEDLDFASVQRGNPEMERRCQEVIDRCWQLGDNNPISFIHDVGAGGLSNALPELVKDGGRGGNFDLRKVLNDEPGMSPLEIWCNESQERYVMAVSPHRIDDFVAICERERCPFAIVGEAKEEMHLEVADEHFGNKPVDLPMSVLFGKPPKMHREANKAVIKGDDFTAVDVDLVEAANRVLSLPTVASKNFLITIGDRSITGMVARDQMVGPWQVPVADVAVTTSSLDSYTGEAMTMGERTPIALLDAPASGRMAVGEALTNLAAAQITKRNHIKLSANWMSAAGHEGEDEKLYQTVKAVGMELCPALDIAIPVGKDSMSMKTVWKEDGEEKAVTSPLSLVITAFAPVADVRKTLTPELHHKADTRLLLIDLGAGKNRLGGSVIAQVYNKLGQQAPDVDDAAVLAGFFDTTQALNGEGKLLAYHDRSDGGVFATLVEMSFASHLGLNIDLDETIADYSQVTPALFSEELGAVIQVNESDVTEVISTYAKAGVTVTPIASLSGDDHIRIFFAGETLLEETRTNWQRVWSETSYRIQALRDNPESAQQEFDNLLDVKDPGLSAKVTFDINEDVAAPFVASGVKPRIAVLREQGVNGQVEMAAAFHKAGFTPVDVHMSDILSGRTTLDEFSGLVACGGFSYGDVLGAGEGWAKSILFNAVAREQFEAFFKRPDTFTLGVCNGCQMLSNLHELIPGTDHWPKFVRNQSAQFEARLVQVEVQKSNSILLAGMEGSRMPIAVAHGEGQTEYRDEQDMSALVSSSQIALCYVDNYGQATERYPFNPNGSAQGVTGLTSEDGRVTIMMPHPERVYRTVQHSWHPSEWQEQAPWLRLFQNARKWLG</sequence>
<dbReference type="SUPFAM" id="SSF109736">
    <property type="entry name" value="FGAM synthase PurL, linker domain"/>
    <property type="match status" value="1"/>
</dbReference>
<dbReference type="InterPro" id="IPR036676">
    <property type="entry name" value="PurM-like_C_sf"/>
</dbReference>
<evidence type="ECO:0000256" key="10">
    <source>
        <dbReference type="ARBA" id="ARBA00022842"/>
    </source>
</evidence>
<comment type="subcellular location">
    <subcellularLocation>
        <location evidence="1 14">Cytoplasm</location>
    </subcellularLocation>
</comment>
<dbReference type="Gene3D" id="3.30.1330.10">
    <property type="entry name" value="PurM-like, N-terminal domain"/>
    <property type="match status" value="2"/>
</dbReference>
<dbReference type="FunFam" id="3.40.50.880:FF:000008">
    <property type="entry name" value="Phosphoribosylformylglycinamidine synthase"/>
    <property type="match status" value="1"/>
</dbReference>
<evidence type="ECO:0000256" key="12">
    <source>
        <dbReference type="ARBA" id="ARBA00052585"/>
    </source>
</evidence>
<feature type="binding site" evidence="14">
    <location>
        <position position="724"/>
    </location>
    <ligand>
        <name>Mg(2+)</name>
        <dbReference type="ChEBI" id="CHEBI:18420"/>
    </ligand>
</feature>
<dbReference type="InterPro" id="IPR029062">
    <property type="entry name" value="Class_I_gatase-like"/>
</dbReference>
<feature type="binding site" evidence="14">
    <location>
        <position position="887"/>
    </location>
    <ligand>
        <name>Mg(2+)</name>
        <dbReference type="ChEBI" id="CHEBI:18420"/>
    </ligand>
</feature>
<dbReference type="Pfam" id="PF02769">
    <property type="entry name" value="AIRS_C"/>
    <property type="match status" value="2"/>
</dbReference>
<feature type="domain" description="PurM-like C-terminal" evidence="15">
    <location>
        <begin position="433"/>
        <end position="590"/>
    </location>
</feature>
<dbReference type="InterPro" id="IPR055181">
    <property type="entry name" value="FGAR-AT_PurM_N-like"/>
</dbReference>
<dbReference type="Pfam" id="PF22689">
    <property type="entry name" value="FGAR-AT_PurM_N-like"/>
    <property type="match status" value="1"/>
</dbReference>
<dbReference type="EMBL" id="JAEMNX010000010">
    <property type="protein sequence ID" value="MBJ7537965.1"/>
    <property type="molecule type" value="Genomic_DNA"/>
</dbReference>
<evidence type="ECO:0000313" key="19">
    <source>
        <dbReference type="EMBL" id="MBJ7537965.1"/>
    </source>
</evidence>
<dbReference type="InterPro" id="IPR036921">
    <property type="entry name" value="PurM-like_N_sf"/>
</dbReference>
<evidence type="ECO:0000256" key="1">
    <source>
        <dbReference type="ARBA" id="ARBA00004496"/>
    </source>
</evidence>
<dbReference type="CDD" id="cd02203">
    <property type="entry name" value="PurL_repeat1"/>
    <property type="match status" value="1"/>
</dbReference>
<comment type="subunit">
    <text evidence="14">Monomer.</text>
</comment>
<evidence type="ECO:0000256" key="2">
    <source>
        <dbReference type="ARBA" id="ARBA00004920"/>
    </source>
</evidence>
<evidence type="ECO:0000259" key="18">
    <source>
        <dbReference type="Pfam" id="PF22689"/>
    </source>
</evidence>
<keyword evidence="6 14" id="KW-0479">Metal-binding</keyword>
<evidence type="ECO:0000259" key="15">
    <source>
        <dbReference type="Pfam" id="PF02769"/>
    </source>
</evidence>
<keyword evidence="20" id="KW-1185">Reference proteome</keyword>
<feature type="domain" description="FGAR-AT PurM N-terminal-like" evidence="18">
    <location>
        <begin position="650"/>
        <end position="809"/>
    </location>
</feature>
<comment type="caution">
    <text evidence="14">Lacks conserved residue(s) required for the propagation of feature annotation.</text>
</comment>
<feature type="binding site" evidence="14">
    <location>
        <position position="680"/>
    </location>
    <ligand>
        <name>ATP</name>
        <dbReference type="ChEBI" id="CHEBI:30616"/>
    </ligand>
</feature>
<dbReference type="NCBIfam" id="NF003672">
    <property type="entry name" value="PRK05297.1"/>
    <property type="match status" value="1"/>
</dbReference>
<proteinExistence type="inferred from homology"/>
<dbReference type="InterPro" id="IPR010918">
    <property type="entry name" value="PurM-like_C_dom"/>
</dbReference>
<dbReference type="CDD" id="cd02204">
    <property type="entry name" value="PurL_repeat2"/>
    <property type="match status" value="1"/>
</dbReference>
<evidence type="ECO:0000256" key="11">
    <source>
        <dbReference type="ARBA" id="ARBA00022962"/>
    </source>
</evidence>
<feature type="binding site" evidence="14">
    <location>
        <position position="681"/>
    </location>
    <ligand>
        <name>Mg(2+)</name>
        <dbReference type="ChEBI" id="CHEBI:18420"/>
    </ligand>
</feature>
<dbReference type="FunFam" id="3.90.650.10:FF:000002">
    <property type="entry name" value="Phosphoribosylformylglycinamidine synthase"/>
    <property type="match status" value="1"/>
</dbReference>
<dbReference type="HAMAP" id="MF_00419">
    <property type="entry name" value="PurL_1"/>
    <property type="match status" value="1"/>
</dbReference>
<evidence type="ECO:0000313" key="20">
    <source>
        <dbReference type="Proteomes" id="UP000628710"/>
    </source>
</evidence>
<evidence type="ECO:0000256" key="14">
    <source>
        <dbReference type="HAMAP-Rule" id="MF_00419"/>
    </source>
</evidence>
<comment type="similarity">
    <text evidence="3 14">In the N-terminal section; belongs to the FGAMS family.</text>
</comment>
<protein>
    <recommendedName>
        <fullName evidence="14">Phosphoribosylformylglycinamidine synthase</fullName>
        <shortName evidence="14">FGAM synthase</shortName>
        <shortName evidence="14">FGAMS</shortName>
        <ecNumber evidence="14">6.3.5.3</ecNumber>
    </recommendedName>
    <alternativeName>
        <fullName evidence="14">Formylglycinamide ribonucleotide amidotransferase</fullName>
        <shortName evidence="14">FGAR amidotransferase</shortName>
        <shortName evidence="14">FGAR-AT</shortName>
    </alternativeName>
</protein>
<evidence type="ECO:0000256" key="8">
    <source>
        <dbReference type="ARBA" id="ARBA00022755"/>
    </source>
</evidence>
<dbReference type="RefSeq" id="WP_199468296.1">
    <property type="nucleotide sequence ID" value="NZ_JAEMNX010000010.1"/>
</dbReference>
<dbReference type="EC" id="6.3.5.3" evidence="14"/>
<comment type="function">
    <text evidence="13 14">Phosphoribosylformylglycinamidine synthase involved in the purines biosynthetic pathway. Catalyzes the ATP-dependent conversion of formylglycinamide ribonucleotide (FGAR) and glutamine to yield formylglycinamidine ribonucleotide (FGAM) and glutamate.</text>
</comment>
<feature type="binding site" evidence="14">
    <location>
        <position position="720"/>
    </location>
    <ligand>
        <name>Mg(2+)</name>
        <dbReference type="ChEBI" id="CHEBI:18420"/>
    </ligand>
</feature>
<dbReference type="Proteomes" id="UP000628710">
    <property type="component" value="Unassembled WGS sequence"/>
</dbReference>
<dbReference type="FunFam" id="3.30.1330.10:FF:000005">
    <property type="entry name" value="Phosphoribosylformylglycinamidine synthase"/>
    <property type="match status" value="1"/>
</dbReference>
<dbReference type="GO" id="GO:0005524">
    <property type="term" value="F:ATP binding"/>
    <property type="evidence" value="ECO:0007669"/>
    <property type="project" value="UniProtKB-UniRule"/>
</dbReference>
<evidence type="ECO:0000256" key="5">
    <source>
        <dbReference type="ARBA" id="ARBA00022598"/>
    </source>
</evidence>
<dbReference type="Gene3D" id="3.90.650.10">
    <property type="entry name" value="PurM-like C-terminal domain"/>
    <property type="match status" value="2"/>
</dbReference>
<dbReference type="PANTHER" id="PTHR10099">
    <property type="entry name" value="PHOSPHORIBOSYLFORMYLGLYCINAMIDINE SYNTHASE"/>
    <property type="match status" value="1"/>
</dbReference>
<dbReference type="NCBIfam" id="TIGR01735">
    <property type="entry name" value="FGAM_synt"/>
    <property type="match status" value="1"/>
</dbReference>
<keyword evidence="10 14" id="KW-0460">Magnesium</keyword>
<keyword evidence="8 14" id="KW-0658">Purine biosynthesis</keyword>
<dbReference type="FunFam" id="3.30.1330.10:FF:000002">
    <property type="entry name" value="Phosphoribosylformylglycinamidine synthase"/>
    <property type="match status" value="1"/>
</dbReference>
<evidence type="ECO:0000256" key="6">
    <source>
        <dbReference type="ARBA" id="ARBA00022723"/>
    </source>
</evidence>
<dbReference type="GO" id="GO:0006189">
    <property type="term" value="P:'de novo' IMP biosynthetic process"/>
    <property type="evidence" value="ECO:0007669"/>
    <property type="project" value="UniProtKB-UniRule"/>
</dbReference>
<evidence type="ECO:0000259" key="17">
    <source>
        <dbReference type="Pfam" id="PF18076"/>
    </source>
</evidence>
<dbReference type="GO" id="GO:0004642">
    <property type="term" value="F:phosphoribosylformylglycinamidine synthase activity"/>
    <property type="evidence" value="ECO:0007669"/>
    <property type="project" value="UniProtKB-UniRule"/>
</dbReference>
<evidence type="ECO:0000256" key="13">
    <source>
        <dbReference type="ARBA" id="ARBA00057317"/>
    </source>
</evidence>
<dbReference type="InterPro" id="IPR040707">
    <property type="entry name" value="FGAR-AT_N"/>
</dbReference>
<dbReference type="InterPro" id="IPR036604">
    <property type="entry name" value="PurS-like_sf"/>
</dbReference>
<evidence type="ECO:0000256" key="7">
    <source>
        <dbReference type="ARBA" id="ARBA00022741"/>
    </source>
</evidence>
<dbReference type="SUPFAM" id="SSF82697">
    <property type="entry name" value="PurS-like"/>
    <property type="match status" value="1"/>
</dbReference>
<feature type="domain" description="PurM-like C-terminal" evidence="15">
    <location>
        <begin position="836"/>
        <end position="970"/>
    </location>
</feature>
<dbReference type="Pfam" id="PF18072">
    <property type="entry name" value="FGAR-AT_linker"/>
    <property type="match status" value="1"/>
</dbReference>
<dbReference type="SUPFAM" id="SSF55326">
    <property type="entry name" value="PurM N-terminal domain-like"/>
    <property type="match status" value="2"/>
</dbReference>
<dbReference type="InterPro" id="IPR010073">
    <property type="entry name" value="PurL_large"/>
</dbReference>
<evidence type="ECO:0000256" key="9">
    <source>
        <dbReference type="ARBA" id="ARBA00022840"/>
    </source>
</evidence>
<feature type="domain" description="Phosphoribosylformylglycinamidine synthase N-terminal" evidence="17">
    <location>
        <begin position="35"/>
        <end position="152"/>
    </location>
</feature>
<dbReference type="Gene3D" id="1.10.8.750">
    <property type="entry name" value="Phosphoribosylformylglycinamidine synthase, linker domain"/>
    <property type="match status" value="1"/>
</dbReference>
<dbReference type="Gene3D" id="3.40.50.880">
    <property type="match status" value="1"/>
</dbReference>
<keyword evidence="4 14" id="KW-0963">Cytoplasm</keyword>
<name>A0A934JVA8_9GAMM</name>
<feature type="active site" evidence="14">
    <location>
        <position position="1266"/>
    </location>
</feature>
<dbReference type="GO" id="GO:0046872">
    <property type="term" value="F:metal ion binding"/>
    <property type="evidence" value="ECO:0007669"/>
    <property type="project" value="UniProtKB-KW"/>
</dbReference>
<dbReference type="InterPro" id="IPR041609">
    <property type="entry name" value="PurL_linker"/>
</dbReference>
<gene>
    <name evidence="14 19" type="primary">purL</name>
    <name evidence="19" type="synonym">purI</name>
    <name evidence="19" type="ORF">I8J31_09805</name>
</gene>
<accession>A0A934JVA8</accession>
<evidence type="ECO:0000259" key="16">
    <source>
        <dbReference type="Pfam" id="PF18072"/>
    </source>
</evidence>
<comment type="catalytic activity">
    <reaction evidence="12 14">
        <text>N(2)-formyl-N(1)-(5-phospho-beta-D-ribosyl)glycinamide + L-glutamine + ATP + H2O = 2-formamido-N(1)-(5-O-phospho-beta-D-ribosyl)acetamidine + L-glutamate + ADP + phosphate + H(+)</text>
        <dbReference type="Rhea" id="RHEA:17129"/>
        <dbReference type="ChEBI" id="CHEBI:15377"/>
        <dbReference type="ChEBI" id="CHEBI:15378"/>
        <dbReference type="ChEBI" id="CHEBI:29985"/>
        <dbReference type="ChEBI" id="CHEBI:30616"/>
        <dbReference type="ChEBI" id="CHEBI:43474"/>
        <dbReference type="ChEBI" id="CHEBI:58359"/>
        <dbReference type="ChEBI" id="CHEBI:147286"/>
        <dbReference type="ChEBI" id="CHEBI:147287"/>
        <dbReference type="ChEBI" id="CHEBI:456216"/>
        <dbReference type="EC" id="6.3.5.3"/>
    </reaction>
</comment>
<dbReference type="SUPFAM" id="SSF52317">
    <property type="entry name" value="Class I glutamine amidotransferase-like"/>
    <property type="match status" value="1"/>
</dbReference>
<comment type="pathway">
    <text evidence="2 14">Purine metabolism; IMP biosynthesis via de novo pathway; 5-amino-1-(5-phospho-D-ribosyl)imidazole from N(2)-formyl-N(1)-(5-phospho-D-ribosyl)glycinamide: step 1/2.</text>
</comment>
<feature type="active site" evidence="14">
    <location>
        <position position="1264"/>
    </location>
</feature>
<feature type="active site" description="Nucleophile" evidence="14">
    <location>
        <position position="1139"/>
    </location>
</feature>
<dbReference type="SUPFAM" id="SSF56042">
    <property type="entry name" value="PurM C-terminal domain-like"/>
    <property type="match status" value="2"/>
</dbReference>
<dbReference type="Pfam" id="PF18076">
    <property type="entry name" value="FGAR-AT_N"/>
    <property type="match status" value="1"/>
</dbReference>
<feature type="domain" description="Phosphoribosylformylglycinamidine synthase linker" evidence="16">
    <location>
        <begin position="173"/>
        <end position="222"/>
    </location>
</feature>
<feature type="binding site" evidence="14">
    <location>
        <position position="889"/>
    </location>
    <ligand>
        <name>ATP</name>
        <dbReference type="ChEBI" id="CHEBI:30616"/>
    </ligand>
</feature>